<dbReference type="EMBL" id="CP074133">
    <property type="protein sequence ID" value="QUX21063.1"/>
    <property type="molecule type" value="Genomic_DNA"/>
</dbReference>
<protein>
    <submittedName>
        <fullName evidence="1">Uncharacterized protein</fullName>
    </submittedName>
</protein>
<sequence length="377" mass="37446">MTDVEITAVEGGVTVAVAGRGAAPPLFASSVVDADGGLLTWPDITASGLPDAHLDDVSAAQGWLWDLYGPDTARAVGAAAPGTAVRVPAGPGALERPLAALALGHWAARWWPASRLDGVPALDTDLLGLELAVLAHRAHRALPPDAAADLLLEHRAGIGALLDEGPPGLAAGLAAVADAAGIDGGDIDALTGAAAPPAAPPRADGYALAAGPGTPGRARTLARGHGANDWCRHPAGFLDAAETAVSWTVLAHGAARSVEVRAVMGPLGPRASAHPVAEVVPAPGAAPVRIPLAPEGDAWVGGAGLDLPATAVPAPDVAVLLPGFDPGPSGPGAAVFRDRLRSLAARRLDLARGAPAAPGEPPPFAAEVRAARADEDF</sequence>
<dbReference type="RefSeq" id="WP_220562260.1">
    <property type="nucleotide sequence ID" value="NZ_CP074133.1"/>
</dbReference>
<reference evidence="1 2" key="1">
    <citation type="submission" date="2021-05" db="EMBL/GenBank/DDBJ databases">
        <title>Direct Submission.</title>
        <authorList>
            <person name="Li K."/>
            <person name="Gao J."/>
        </authorList>
    </citation>
    <scope>NUCLEOTIDE SEQUENCE [LARGE SCALE GENOMIC DNA]</scope>
    <source>
        <strain evidence="1 2">Mg02</strain>
    </source>
</reference>
<name>A0ABX8BI42_9ACTN</name>
<proteinExistence type="predicted"/>
<evidence type="ECO:0000313" key="2">
    <source>
        <dbReference type="Proteomes" id="UP000676079"/>
    </source>
</evidence>
<accession>A0ABX8BI42</accession>
<organism evidence="1 2">
    <name type="scientific">Nocardiopsis changdeensis</name>
    <dbReference type="NCBI Taxonomy" id="2831969"/>
    <lineage>
        <taxon>Bacteria</taxon>
        <taxon>Bacillati</taxon>
        <taxon>Actinomycetota</taxon>
        <taxon>Actinomycetes</taxon>
        <taxon>Streptosporangiales</taxon>
        <taxon>Nocardiopsidaceae</taxon>
        <taxon>Nocardiopsis</taxon>
    </lineage>
</organism>
<evidence type="ECO:0000313" key="1">
    <source>
        <dbReference type="EMBL" id="QUX21063.1"/>
    </source>
</evidence>
<keyword evidence="2" id="KW-1185">Reference proteome</keyword>
<dbReference type="Proteomes" id="UP000676079">
    <property type="component" value="Chromosome"/>
</dbReference>
<gene>
    <name evidence="1" type="ORF">KGD84_21770</name>
</gene>